<proteinExistence type="predicted"/>
<dbReference type="AlphaFoldDB" id="A0A1I1R7I4"/>
<organism evidence="4 5">
    <name type="scientific">Streptomyces aidingensis</name>
    <dbReference type="NCBI Taxonomy" id="910347"/>
    <lineage>
        <taxon>Bacteria</taxon>
        <taxon>Bacillati</taxon>
        <taxon>Actinomycetota</taxon>
        <taxon>Actinomycetes</taxon>
        <taxon>Kitasatosporales</taxon>
        <taxon>Streptomycetaceae</taxon>
        <taxon>Streptomyces</taxon>
    </lineage>
</organism>
<feature type="chain" id="PRO_5011589103" evidence="2">
    <location>
        <begin position="30"/>
        <end position="153"/>
    </location>
</feature>
<feature type="signal peptide" evidence="2">
    <location>
        <begin position="1"/>
        <end position="29"/>
    </location>
</feature>
<dbReference type="SMART" id="SM00894">
    <property type="entry name" value="Excalibur"/>
    <property type="match status" value="1"/>
</dbReference>
<sequence>MKPQLISVARGVAVLVGLGLAMAPAAAFAHGEAFENCTAAYEAGYANIAEGDPHYGEHLDADSDGVGCESPPGDFVAAEGDHDSGEEENTGPAGTSEETGPEDSGEDADPTLAETGGGSTAPLLGAGAVGLLAAGGAPALRRRRAGTAGTAAG</sequence>
<protein>
    <submittedName>
        <fullName evidence="4">Excalibur calcium-binding domain-containing protein</fullName>
    </submittedName>
</protein>
<evidence type="ECO:0000259" key="3">
    <source>
        <dbReference type="SMART" id="SM00894"/>
    </source>
</evidence>
<dbReference type="RefSeq" id="WP_342746987.1">
    <property type="nucleotide sequence ID" value="NZ_FOLM01000012.1"/>
</dbReference>
<feature type="compositionally biased region" description="Basic and acidic residues" evidence="1">
    <location>
        <begin position="51"/>
        <end position="61"/>
    </location>
</feature>
<evidence type="ECO:0000256" key="2">
    <source>
        <dbReference type="SAM" id="SignalP"/>
    </source>
</evidence>
<dbReference type="InterPro" id="IPR008613">
    <property type="entry name" value="Excalibur_Ca-bd_domain"/>
</dbReference>
<evidence type="ECO:0000313" key="5">
    <source>
        <dbReference type="Proteomes" id="UP000199207"/>
    </source>
</evidence>
<name>A0A1I1R7I4_9ACTN</name>
<evidence type="ECO:0000256" key="1">
    <source>
        <dbReference type="SAM" id="MobiDB-lite"/>
    </source>
</evidence>
<evidence type="ECO:0000313" key="4">
    <source>
        <dbReference type="EMBL" id="SFD26270.1"/>
    </source>
</evidence>
<dbReference type="Proteomes" id="UP000199207">
    <property type="component" value="Unassembled WGS sequence"/>
</dbReference>
<reference evidence="4 5" key="1">
    <citation type="submission" date="2016-10" db="EMBL/GenBank/DDBJ databases">
        <authorList>
            <person name="de Groot N.N."/>
        </authorList>
    </citation>
    <scope>NUCLEOTIDE SEQUENCE [LARGE SCALE GENOMIC DNA]</scope>
    <source>
        <strain evidence="4 5">CGMCC 4.5739</strain>
    </source>
</reference>
<feature type="compositionally biased region" description="Acidic residues" evidence="1">
    <location>
        <begin position="99"/>
        <end position="109"/>
    </location>
</feature>
<gene>
    <name evidence="4" type="ORF">SAMN05421773_11238</name>
</gene>
<dbReference type="STRING" id="910347.SAMN05421773_11238"/>
<dbReference type="Pfam" id="PF05901">
    <property type="entry name" value="Excalibur"/>
    <property type="match status" value="1"/>
</dbReference>
<keyword evidence="5" id="KW-1185">Reference proteome</keyword>
<feature type="domain" description="Excalibur calcium-binding" evidence="3">
    <location>
        <begin position="33"/>
        <end position="69"/>
    </location>
</feature>
<accession>A0A1I1R7I4</accession>
<keyword evidence="2" id="KW-0732">Signal</keyword>
<dbReference type="EMBL" id="FOLM01000012">
    <property type="protein sequence ID" value="SFD26270.1"/>
    <property type="molecule type" value="Genomic_DNA"/>
</dbReference>
<feature type="region of interest" description="Disordered" evidence="1">
    <location>
        <begin position="50"/>
        <end position="124"/>
    </location>
</feature>